<name>A0A9P0N333_SPOLI</name>
<dbReference type="SMART" id="SM00128">
    <property type="entry name" value="IPPc"/>
    <property type="match status" value="1"/>
</dbReference>
<dbReference type="InterPro" id="IPR046985">
    <property type="entry name" value="IP5"/>
</dbReference>
<evidence type="ECO:0000256" key="2">
    <source>
        <dbReference type="SAM" id="MobiDB-lite"/>
    </source>
</evidence>
<dbReference type="InterPro" id="IPR036691">
    <property type="entry name" value="Endo/exonu/phosph_ase_sf"/>
</dbReference>
<dbReference type="GO" id="GO:0001726">
    <property type="term" value="C:ruffle"/>
    <property type="evidence" value="ECO:0007669"/>
    <property type="project" value="TreeGrafter"/>
</dbReference>
<dbReference type="Gene3D" id="3.60.10.10">
    <property type="entry name" value="Endonuclease/exonuclease/phosphatase"/>
    <property type="match status" value="2"/>
</dbReference>
<dbReference type="InterPro" id="IPR011029">
    <property type="entry name" value="DEATH-like_dom_sf"/>
</dbReference>
<feature type="region of interest" description="Disordered" evidence="2">
    <location>
        <begin position="157"/>
        <end position="207"/>
    </location>
</feature>
<dbReference type="Pfam" id="PF00531">
    <property type="entry name" value="Death"/>
    <property type="match status" value="1"/>
</dbReference>
<proteinExistence type="inferred from homology"/>
<dbReference type="PROSITE" id="PS50017">
    <property type="entry name" value="DEATH_DOMAIN"/>
    <property type="match status" value="1"/>
</dbReference>
<dbReference type="AlphaFoldDB" id="A0A9P0N333"/>
<feature type="domain" description="Death" evidence="3">
    <location>
        <begin position="81"/>
        <end position="145"/>
    </location>
</feature>
<dbReference type="InterPro" id="IPR000300">
    <property type="entry name" value="IPPc"/>
</dbReference>
<organism evidence="4 5">
    <name type="scientific">Spodoptera littoralis</name>
    <name type="common">Egyptian cotton leafworm</name>
    <dbReference type="NCBI Taxonomy" id="7109"/>
    <lineage>
        <taxon>Eukaryota</taxon>
        <taxon>Metazoa</taxon>
        <taxon>Ecdysozoa</taxon>
        <taxon>Arthropoda</taxon>
        <taxon>Hexapoda</taxon>
        <taxon>Insecta</taxon>
        <taxon>Pterygota</taxon>
        <taxon>Neoptera</taxon>
        <taxon>Endopterygota</taxon>
        <taxon>Lepidoptera</taxon>
        <taxon>Glossata</taxon>
        <taxon>Ditrysia</taxon>
        <taxon>Noctuoidea</taxon>
        <taxon>Noctuidae</taxon>
        <taxon>Amphipyrinae</taxon>
        <taxon>Spodoptera</taxon>
    </lineage>
</organism>
<dbReference type="GO" id="GO:0007165">
    <property type="term" value="P:signal transduction"/>
    <property type="evidence" value="ECO:0007669"/>
    <property type="project" value="InterPro"/>
</dbReference>
<dbReference type="SUPFAM" id="SSF56219">
    <property type="entry name" value="DNase I-like"/>
    <property type="match status" value="1"/>
</dbReference>
<sequence>METQSMYPDPDTITIDTLVLEEMVKQEWTKEITELHSLSKKSYNLHADLLYYRHATSAMGSSCYELWKRILTQVGGSPNTWRELGLLLGIETNKLNYIMYSVQEDHVDMVLKVFRQNENATIDKIIDAFIKMKRYDILKSLEEPLCKIAQFFNKDDSGYQSKSSGQREVVRPKNIPNNLPAALSNKVVSQDKEPKKPKQPALKIPSTANEPIVNDSPILFLTYTQDGFPTAVNIQEYVENWTELPNVQVITLNNKREELYQNPEKFIREYFEKADIIIPIITSGYLDEIQSHNPTVLNTSDNLDTKYVNFIYNLIVNNYIHASGCLNKKVRSVLPQNANVDLFRRITMYPDLMPWTYETNFDTQFQAFLKYQQQFYFVTWNVATKNPGQDLNALLDFPSQFNKNKPLPDFFVIGLQEVKSQPQNMVMDSLFTDAWTSSFNKILCRQGFIIAKSTRLQGLLLLVYTQMKHVTHLRDIEAQYTKTGLGGMWLIDGACSMNFGRSYVIWLGDLNFRTDHPAGSSPTSEEILAQLQKIEKDKYASLLAHDQLIAVMDSGEAFSEFTEHDIRFPPTYKFIIGGDEYDVKRKPSWTDRILYKVNANNYENVTLKAEVVSYNHMAHYTVRKSFTRELVAERPQRPPGIRMRSMIVASSEVAVGGQAAMFSAPMAPINTDSADGPMHAMHSAKVDTTDGLNSSETFSNYTEKTVEFAPITRIWYIGDADFRTQCTLTPDIEVNPNDWIGIYDANFHSLDDYIAYEYLAKVSLPETPTASGQPRISEPFEVSSKEDSLVVIDPCEQASSSSSPGRSKPSTATTDIFTDFTGLDVAKLSRHFSNDLSID</sequence>
<evidence type="ECO:0000313" key="5">
    <source>
        <dbReference type="Proteomes" id="UP001153321"/>
    </source>
</evidence>
<dbReference type="PANTHER" id="PTHR11200:SF275">
    <property type="entry name" value="LD06095P"/>
    <property type="match status" value="1"/>
</dbReference>
<dbReference type="SUPFAM" id="SSF47986">
    <property type="entry name" value="DEATH domain"/>
    <property type="match status" value="1"/>
</dbReference>
<dbReference type="EMBL" id="LR824548">
    <property type="protein sequence ID" value="CAH1638106.1"/>
    <property type="molecule type" value="Genomic_DNA"/>
</dbReference>
<dbReference type="Proteomes" id="UP001153321">
    <property type="component" value="Chromosome 17"/>
</dbReference>
<dbReference type="CDD" id="cd01670">
    <property type="entry name" value="Death"/>
    <property type="match status" value="1"/>
</dbReference>
<dbReference type="GO" id="GO:0004439">
    <property type="term" value="F:phosphatidylinositol-4,5-bisphosphate 5-phosphatase activity"/>
    <property type="evidence" value="ECO:0007669"/>
    <property type="project" value="TreeGrafter"/>
</dbReference>
<protein>
    <recommendedName>
        <fullName evidence="3">Death domain-containing protein</fullName>
    </recommendedName>
</protein>
<reference evidence="4" key="1">
    <citation type="submission" date="2022-02" db="EMBL/GenBank/DDBJ databases">
        <authorList>
            <person name="King R."/>
        </authorList>
    </citation>
    <scope>NUCLEOTIDE SEQUENCE</scope>
</reference>
<evidence type="ECO:0000256" key="1">
    <source>
        <dbReference type="ARBA" id="ARBA00005910"/>
    </source>
</evidence>
<dbReference type="GO" id="GO:0005886">
    <property type="term" value="C:plasma membrane"/>
    <property type="evidence" value="ECO:0007669"/>
    <property type="project" value="TreeGrafter"/>
</dbReference>
<dbReference type="Pfam" id="PF22669">
    <property type="entry name" value="Exo_endo_phos2"/>
    <property type="match status" value="2"/>
</dbReference>
<dbReference type="Pfam" id="PF17751">
    <property type="entry name" value="SKICH"/>
    <property type="match status" value="1"/>
</dbReference>
<evidence type="ECO:0000259" key="3">
    <source>
        <dbReference type="PROSITE" id="PS50017"/>
    </source>
</evidence>
<dbReference type="GO" id="GO:0046856">
    <property type="term" value="P:phosphatidylinositol dephosphorylation"/>
    <property type="evidence" value="ECO:0007669"/>
    <property type="project" value="InterPro"/>
</dbReference>
<gene>
    <name evidence="4" type="ORF">SPLIT_LOCUS3464</name>
</gene>
<evidence type="ECO:0000313" key="4">
    <source>
        <dbReference type="EMBL" id="CAH1638106.1"/>
    </source>
</evidence>
<dbReference type="InterPro" id="IPR000488">
    <property type="entry name" value="Death_dom"/>
</dbReference>
<dbReference type="GO" id="GO:0005737">
    <property type="term" value="C:cytoplasm"/>
    <property type="evidence" value="ECO:0007669"/>
    <property type="project" value="TreeGrafter"/>
</dbReference>
<comment type="similarity">
    <text evidence="1">Belongs to the inositol 1,4,5-trisphosphate 5-phosphatase type II family.</text>
</comment>
<dbReference type="Gene3D" id="1.10.533.10">
    <property type="entry name" value="Death Domain, Fas"/>
    <property type="match status" value="1"/>
</dbReference>
<keyword evidence="5" id="KW-1185">Reference proteome</keyword>
<accession>A0A9P0N333</accession>
<dbReference type="InterPro" id="IPR041611">
    <property type="entry name" value="SKICH"/>
</dbReference>
<dbReference type="PANTHER" id="PTHR11200">
    <property type="entry name" value="INOSITOL 5-PHOSPHATASE"/>
    <property type="match status" value="1"/>
</dbReference>
<dbReference type="Gene3D" id="2.60.40.2840">
    <property type="match status" value="1"/>
</dbReference>